<reference evidence="3" key="2">
    <citation type="journal article" date="2023" name="IMA Fungus">
        <title>Comparative genomic study of the Penicillium genus elucidates a diverse pangenome and 15 lateral gene transfer events.</title>
        <authorList>
            <person name="Petersen C."/>
            <person name="Sorensen T."/>
            <person name="Nielsen M.R."/>
            <person name="Sondergaard T.E."/>
            <person name="Sorensen J.L."/>
            <person name="Fitzpatrick D.A."/>
            <person name="Frisvad J.C."/>
            <person name="Nielsen K.L."/>
        </authorList>
    </citation>
    <scope>NUCLEOTIDE SEQUENCE</scope>
    <source>
        <strain evidence="3">IBT 19713</strain>
    </source>
</reference>
<gene>
    <name evidence="3" type="ORF">N7468_010034</name>
</gene>
<dbReference type="InterPro" id="IPR021514">
    <property type="entry name" value="DUF3176"/>
</dbReference>
<evidence type="ECO:0000256" key="1">
    <source>
        <dbReference type="SAM" id="MobiDB-lite"/>
    </source>
</evidence>
<organism evidence="3 4">
    <name type="scientific">Penicillium chermesinum</name>
    <dbReference type="NCBI Taxonomy" id="63820"/>
    <lineage>
        <taxon>Eukaryota</taxon>
        <taxon>Fungi</taxon>
        <taxon>Dikarya</taxon>
        <taxon>Ascomycota</taxon>
        <taxon>Pezizomycotina</taxon>
        <taxon>Eurotiomycetes</taxon>
        <taxon>Eurotiomycetidae</taxon>
        <taxon>Eurotiales</taxon>
        <taxon>Aspergillaceae</taxon>
        <taxon>Penicillium</taxon>
    </lineage>
</organism>
<dbReference type="Pfam" id="PF11374">
    <property type="entry name" value="DUF3176"/>
    <property type="match status" value="1"/>
</dbReference>
<dbReference type="PANTHER" id="PTHR35394:SF5">
    <property type="entry name" value="DUF3176 DOMAIN-CONTAINING PROTEIN"/>
    <property type="match status" value="1"/>
</dbReference>
<dbReference type="OrthoDB" id="5242705at2759"/>
<dbReference type="RefSeq" id="XP_058325897.1">
    <property type="nucleotide sequence ID" value="XM_058479329.1"/>
</dbReference>
<dbReference type="GeneID" id="83206633"/>
<dbReference type="PANTHER" id="PTHR35394">
    <property type="entry name" value="DUF3176 DOMAIN-CONTAINING PROTEIN"/>
    <property type="match status" value="1"/>
</dbReference>
<evidence type="ECO:0000313" key="4">
    <source>
        <dbReference type="Proteomes" id="UP001150941"/>
    </source>
</evidence>
<keyword evidence="2" id="KW-1133">Transmembrane helix</keyword>
<feature type="transmembrane region" description="Helical" evidence="2">
    <location>
        <begin position="78"/>
        <end position="99"/>
    </location>
</feature>
<keyword evidence="2" id="KW-0812">Transmembrane</keyword>
<dbReference type="AlphaFoldDB" id="A0A9W9TC23"/>
<keyword evidence="2" id="KW-0472">Membrane</keyword>
<feature type="region of interest" description="Disordered" evidence="1">
    <location>
        <begin position="1"/>
        <end position="48"/>
    </location>
</feature>
<reference evidence="3" key="1">
    <citation type="submission" date="2022-11" db="EMBL/GenBank/DDBJ databases">
        <authorList>
            <person name="Petersen C."/>
        </authorList>
    </citation>
    <scope>NUCLEOTIDE SEQUENCE</scope>
    <source>
        <strain evidence="3">IBT 19713</strain>
    </source>
</reference>
<dbReference type="EMBL" id="JAPQKS010000008">
    <property type="protein sequence ID" value="KAJ5217026.1"/>
    <property type="molecule type" value="Genomic_DNA"/>
</dbReference>
<protein>
    <recommendedName>
        <fullName evidence="5">DUF3176 domain containing protein</fullName>
    </recommendedName>
</protein>
<evidence type="ECO:0000256" key="2">
    <source>
        <dbReference type="SAM" id="Phobius"/>
    </source>
</evidence>
<keyword evidence="4" id="KW-1185">Reference proteome</keyword>
<comment type="caution">
    <text evidence="3">The sequence shown here is derived from an EMBL/GenBank/DDBJ whole genome shotgun (WGS) entry which is preliminary data.</text>
</comment>
<proteinExistence type="predicted"/>
<feature type="compositionally biased region" description="Polar residues" evidence="1">
    <location>
        <begin position="612"/>
        <end position="621"/>
    </location>
</feature>
<name>A0A9W9TC23_9EURO</name>
<evidence type="ECO:0008006" key="5">
    <source>
        <dbReference type="Google" id="ProtNLM"/>
    </source>
</evidence>
<feature type="region of interest" description="Disordered" evidence="1">
    <location>
        <begin position="601"/>
        <end position="622"/>
    </location>
</feature>
<sequence length="651" mass="71293">MIAPRHPSSGQETDESIQIHLMQPKDSSPALPTTEPQEVHPGVDSSQLHEDHPARYELLSSSNKQRNRRPLLAALRSWGWEAAGIIVSAAIIIAIVAILRKYNRRPQQGWKHISLNSAISWLSTLAKACVVFSVSQGIGQLKWVWVSKRSRPLSDLDAFDMASRGATGSIALLGSLSMVLAIGFDPFIQNLVHYVPGNIDSPSEISILGNTSLYNTVGPLTGGDTYYVDPILKANVYSALFNTDPAQPWAVPQYTCPTGNCTWDPIATLEIRALCSDLTSSLSTSCTQGQRYTNCTVSLDSGVALWYLTSGGAARPRVINVLSGSSKTFYKNSSFPVIQYILAKGSNDNPSVGGGISTEIGDNTQFVATECVLQPGIRSFRSTVIMGKYQETRLAEWPVLNNTVEHLSYAYTFTPPWNESLGAKENQTFGLGFEAWNSISVFLEFLFAGYISAGSDAFNFQPLQSGGSYATTDALEAVFYGKFTGTNCRDTDQLSCAMKNVAAAMSKTIRDSAFTYSTSYQPIDFTEANTTTGKTQVSVSFVDVHWQWLALPVIVWVLGVLSCVCTAWMTCQAHIQTWMNSVLPFIFLHLDRDNIVNFQGGDNESREPQIMGEQSRNQSGTKRYRLVGCDDSVEACLQTAKKTQARLQPGQ</sequence>
<evidence type="ECO:0000313" key="3">
    <source>
        <dbReference type="EMBL" id="KAJ5217026.1"/>
    </source>
</evidence>
<feature type="transmembrane region" description="Helical" evidence="2">
    <location>
        <begin position="546"/>
        <end position="569"/>
    </location>
</feature>
<dbReference type="Proteomes" id="UP001150941">
    <property type="component" value="Unassembled WGS sequence"/>
</dbReference>
<feature type="transmembrane region" description="Helical" evidence="2">
    <location>
        <begin position="119"/>
        <end position="145"/>
    </location>
</feature>
<accession>A0A9W9TC23</accession>